<dbReference type="PANTHER" id="PTHR45266:SF3">
    <property type="entry name" value="OXALOACETATE DECARBOXYLASE ALPHA CHAIN"/>
    <property type="match status" value="1"/>
</dbReference>
<evidence type="ECO:0000256" key="3">
    <source>
        <dbReference type="ARBA" id="ARBA00022516"/>
    </source>
</evidence>
<dbReference type="OrthoDB" id="9811735at2"/>
<dbReference type="PROSITE" id="PS00188">
    <property type="entry name" value="BIOTIN"/>
    <property type="match status" value="1"/>
</dbReference>
<dbReference type="Proteomes" id="UP000321606">
    <property type="component" value="Chromosome"/>
</dbReference>
<proteinExistence type="predicted"/>
<dbReference type="SUPFAM" id="SSF51230">
    <property type="entry name" value="Single hybrid motif"/>
    <property type="match status" value="1"/>
</dbReference>
<dbReference type="PRINTS" id="PR01071">
    <property type="entry name" value="ACOABIOTINCC"/>
</dbReference>
<name>A0A510J7T4_9FUSO</name>
<keyword evidence="7 8" id="KW-0092">Biotin</keyword>
<evidence type="ECO:0000256" key="4">
    <source>
        <dbReference type="ARBA" id="ARBA00022832"/>
    </source>
</evidence>
<dbReference type="RefSeq" id="WP_026736905.1">
    <property type="nucleotide sequence ID" value="NZ_AP019822.1"/>
</dbReference>
<evidence type="ECO:0000313" key="10">
    <source>
        <dbReference type="EMBL" id="BBM35288.1"/>
    </source>
</evidence>
<dbReference type="InterPro" id="IPR050709">
    <property type="entry name" value="Biotin_Carboxyl_Carrier/Decarb"/>
</dbReference>
<keyword evidence="3 8" id="KW-0444">Lipid biosynthesis</keyword>
<gene>
    <name evidence="10" type="ORF">JCM16774_0195</name>
</gene>
<dbReference type="InterPro" id="IPR011053">
    <property type="entry name" value="Single_hybrid_motif"/>
</dbReference>
<dbReference type="InterPro" id="IPR001882">
    <property type="entry name" value="Biotin_BS"/>
</dbReference>
<keyword evidence="6 8" id="KW-0275">Fatty acid biosynthesis</keyword>
<comment type="function">
    <text evidence="8">This protein is a component of the acetyl coenzyme A carboxylase complex; first, biotin carboxylase catalyzes the carboxylation of the carrier protein and then the transcarboxylase transfers the carboxyl group to form malonyl-CoA.</text>
</comment>
<dbReference type="GO" id="GO:0006633">
    <property type="term" value="P:fatty acid biosynthetic process"/>
    <property type="evidence" value="ECO:0007669"/>
    <property type="project" value="UniProtKB-UniPathway"/>
</dbReference>
<dbReference type="InterPro" id="IPR001249">
    <property type="entry name" value="AcCoA_biotinCC"/>
</dbReference>
<dbReference type="UniPathway" id="UPA00094"/>
<dbReference type="GO" id="GO:0009317">
    <property type="term" value="C:acetyl-CoA carboxylase complex"/>
    <property type="evidence" value="ECO:0007669"/>
    <property type="project" value="InterPro"/>
</dbReference>
<dbReference type="FunFam" id="2.40.50.100:FF:000003">
    <property type="entry name" value="Acetyl-CoA carboxylase biotin carboxyl carrier protein"/>
    <property type="match status" value="1"/>
</dbReference>
<evidence type="ECO:0000256" key="1">
    <source>
        <dbReference type="ARBA" id="ARBA00005194"/>
    </source>
</evidence>
<keyword evidence="4 8" id="KW-0276">Fatty acid metabolism</keyword>
<comment type="pathway">
    <text evidence="1 8">Lipid metabolism; fatty acid biosynthesis.</text>
</comment>
<evidence type="ECO:0000256" key="6">
    <source>
        <dbReference type="ARBA" id="ARBA00023160"/>
    </source>
</evidence>
<reference evidence="10 11" key="1">
    <citation type="submission" date="2019-07" db="EMBL/GenBank/DDBJ databases">
        <title>Complete Genome Sequence of Leptotrichia goodfellowii Strain JCM 16774.</title>
        <authorList>
            <person name="Watanabe S."/>
            <person name="Cui L."/>
        </authorList>
    </citation>
    <scope>NUCLEOTIDE SEQUENCE [LARGE SCALE GENOMIC DNA]</scope>
    <source>
        <strain evidence="10 11">JCM16774</strain>
    </source>
</reference>
<dbReference type="NCBIfam" id="TIGR00531">
    <property type="entry name" value="BCCP"/>
    <property type="match status" value="1"/>
</dbReference>
<accession>A0A510J7T4</accession>
<organism evidence="10 11">
    <name type="scientific">Pseudoleptotrichia goodfellowii</name>
    <dbReference type="NCBI Taxonomy" id="157692"/>
    <lineage>
        <taxon>Bacteria</taxon>
        <taxon>Fusobacteriati</taxon>
        <taxon>Fusobacteriota</taxon>
        <taxon>Fusobacteriia</taxon>
        <taxon>Fusobacteriales</taxon>
        <taxon>Leptotrichiaceae</taxon>
        <taxon>Pseudoleptotrichia</taxon>
    </lineage>
</organism>
<evidence type="ECO:0000256" key="8">
    <source>
        <dbReference type="RuleBase" id="RU364072"/>
    </source>
</evidence>
<dbReference type="InterPro" id="IPR000089">
    <property type="entry name" value="Biotin_lipoyl"/>
</dbReference>
<dbReference type="EMBL" id="AP019822">
    <property type="protein sequence ID" value="BBM35288.1"/>
    <property type="molecule type" value="Genomic_DNA"/>
</dbReference>
<evidence type="ECO:0000313" key="11">
    <source>
        <dbReference type="Proteomes" id="UP000321606"/>
    </source>
</evidence>
<protein>
    <recommendedName>
        <fullName evidence="2 8">Biotin carboxyl carrier protein of acetyl-CoA carboxylase</fullName>
    </recommendedName>
</protein>
<dbReference type="Gene3D" id="2.40.50.100">
    <property type="match status" value="1"/>
</dbReference>
<evidence type="ECO:0000256" key="5">
    <source>
        <dbReference type="ARBA" id="ARBA00023098"/>
    </source>
</evidence>
<dbReference type="AlphaFoldDB" id="A0A510J7T4"/>
<evidence type="ECO:0000256" key="2">
    <source>
        <dbReference type="ARBA" id="ARBA00017562"/>
    </source>
</evidence>
<evidence type="ECO:0000259" key="9">
    <source>
        <dbReference type="PROSITE" id="PS50968"/>
    </source>
</evidence>
<dbReference type="PROSITE" id="PS50968">
    <property type="entry name" value="BIOTINYL_LIPOYL"/>
    <property type="match status" value="1"/>
</dbReference>
<dbReference type="KEGG" id="lgo:JCM16774_0195"/>
<dbReference type="Pfam" id="PF00364">
    <property type="entry name" value="Biotin_lipoyl"/>
    <property type="match status" value="1"/>
</dbReference>
<dbReference type="STRING" id="714315.GCA_000516535_00210"/>
<feature type="domain" description="Lipoyl-binding" evidence="9">
    <location>
        <begin position="85"/>
        <end position="161"/>
    </location>
</feature>
<keyword evidence="5 8" id="KW-0443">Lipid metabolism</keyword>
<dbReference type="GO" id="GO:0003989">
    <property type="term" value="F:acetyl-CoA carboxylase activity"/>
    <property type="evidence" value="ECO:0007669"/>
    <property type="project" value="InterPro"/>
</dbReference>
<dbReference type="CDD" id="cd06850">
    <property type="entry name" value="biotinyl_domain"/>
    <property type="match status" value="1"/>
</dbReference>
<evidence type="ECO:0000256" key="7">
    <source>
        <dbReference type="ARBA" id="ARBA00023267"/>
    </source>
</evidence>
<dbReference type="PANTHER" id="PTHR45266">
    <property type="entry name" value="OXALOACETATE DECARBOXYLASE ALPHA CHAIN"/>
    <property type="match status" value="1"/>
</dbReference>
<sequence length="161" mass="17767">MKEKIKFIRELAQSMNENKIEEVQYEENNFEIQLRKKGKEKRTVIYGGAPVNVQPEASNQVSSEAVIDNISTVAEKVETTEEISGTKIESPMVGTFYIAPSPTSAPFIKEGDNVTEGQTLCIVEAMKLMNEVKSSVSGKVKKIMAKDGDAIKKGQVLVIIE</sequence>